<dbReference type="Pfam" id="PF02566">
    <property type="entry name" value="OsmC"/>
    <property type="match status" value="1"/>
</dbReference>
<dbReference type="Gene3D" id="2.20.25.10">
    <property type="match status" value="1"/>
</dbReference>
<feature type="region of interest" description="Disordered" evidence="2">
    <location>
        <begin position="15"/>
        <end position="46"/>
    </location>
</feature>
<dbReference type="PANTHER" id="PTHR33797">
    <property type="entry name" value="ORGANIC HYDROPEROXIDE RESISTANCE PROTEIN-LIKE"/>
    <property type="match status" value="1"/>
</dbReference>
<dbReference type="SUPFAM" id="SSF82784">
    <property type="entry name" value="OsmC-like"/>
    <property type="match status" value="1"/>
</dbReference>
<evidence type="ECO:0000256" key="2">
    <source>
        <dbReference type="SAM" id="MobiDB-lite"/>
    </source>
</evidence>
<sequence length="142" mass="14519">MSVDILYTANASVTGEGRAGSGKTDDGRLSVDLSVPKGLGGDDGPGTNPEQLFAVGYAACFHGALKKVAREAKTKIDGSTIDSKVSLGKADDGLTLVVDLAVTIAGQDQAKAEELVNAAHQVCPYSRATRGNIEVNLSVTTA</sequence>
<dbReference type="AlphaFoldDB" id="A0A7Z0EUG4"/>
<dbReference type="InterPro" id="IPR015946">
    <property type="entry name" value="KH_dom-like_a/b"/>
</dbReference>
<dbReference type="EMBL" id="JACCFS010000001">
    <property type="protein sequence ID" value="NYJ38046.1"/>
    <property type="molecule type" value="Genomic_DNA"/>
</dbReference>
<keyword evidence="4" id="KW-1185">Reference proteome</keyword>
<accession>A0A7Z0EUG4</accession>
<evidence type="ECO:0000313" key="3">
    <source>
        <dbReference type="EMBL" id="NYJ38046.1"/>
    </source>
</evidence>
<comment type="similarity">
    <text evidence="1">Belongs to the OsmC/Ohr family.</text>
</comment>
<protein>
    <submittedName>
        <fullName evidence="3">Ohr subfamily peroxiredoxin</fullName>
    </submittedName>
</protein>
<evidence type="ECO:0000256" key="1">
    <source>
        <dbReference type="ARBA" id="ARBA00007378"/>
    </source>
</evidence>
<comment type="caution">
    <text evidence="3">The sequence shown here is derived from an EMBL/GenBank/DDBJ whole genome shotgun (WGS) entry which is preliminary data.</text>
</comment>
<evidence type="ECO:0000313" key="4">
    <source>
        <dbReference type="Proteomes" id="UP000572051"/>
    </source>
</evidence>
<organism evidence="3 4">
    <name type="scientific">Nocardiopsis aegyptia</name>
    <dbReference type="NCBI Taxonomy" id="220378"/>
    <lineage>
        <taxon>Bacteria</taxon>
        <taxon>Bacillati</taxon>
        <taxon>Actinomycetota</taxon>
        <taxon>Actinomycetes</taxon>
        <taxon>Streptosporangiales</taxon>
        <taxon>Nocardiopsidaceae</taxon>
        <taxon>Nocardiopsis</taxon>
    </lineage>
</organism>
<name>A0A7Z0EUG4_9ACTN</name>
<dbReference type="NCBIfam" id="TIGR03561">
    <property type="entry name" value="organ_hyd_perox"/>
    <property type="match status" value="1"/>
</dbReference>
<gene>
    <name evidence="3" type="ORF">HNR10_005927</name>
</gene>
<proteinExistence type="inferred from homology"/>
<dbReference type="Gene3D" id="3.30.300.20">
    <property type="match status" value="1"/>
</dbReference>
<dbReference type="InterPro" id="IPR003718">
    <property type="entry name" value="OsmC/Ohr_fam"/>
</dbReference>
<dbReference type="InterPro" id="IPR019953">
    <property type="entry name" value="OHR"/>
</dbReference>
<dbReference type="GO" id="GO:0006979">
    <property type="term" value="P:response to oxidative stress"/>
    <property type="evidence" value="ECO:0007669"/>
    <property type="project" value="InterPro"/>
</dbReference>
<dbReference type="PANTHER" id="PTHR33797:SF2">
    <property type="entry name" value="ORGANIC HYDROPEROXIDE RESISTANCE PROTEIN-LIKE"/>
    <property type="match status" value="1"/>
</dbReference>
<dbReference type="Proteomes" id="UP000572051">
    <property type="component" value="Unassembled WGS sequence"/>
</dbReference>
<reference evidence="3 4" key="1">
    <citation type="submission" date="2020-07" db="EMBL/GenBank/DDBJ databases">
        <title>Sequencing the genomes of 1000 actinobacteria strains.</title>
        <authorList>
            <person name="Klenk H.-P."/>
        </authorList>
    </citation>
    <scope>NUCLEOTIDE SEQUENCE [LARGE SCALE GENOMIC DNA]</scope>
    <source>
        <strain evidence="3 4">DSM 44442</strain>
    </source>
</reference>
<dbReference type="InterPro" id="IPR036102">
    <property type="entry name" value="OsmC/Ohrsf"/>
</dbReference>
<dbReference type="RefSeq" id="WP_179829248.1">
    <property type="nucleotide sequence ID" value="NZ_JACCFS010000001.1"/>
</dbReference>